<comment type="caution">
    <text evidence="2">The sequence shown here is derived from an EMBL/GenBank/DDBJ whole genome shotgun (WGS) entry which is preliminary data.</text>
</comment>
<name>A0ABQ2EHR0_9ACTN</name>
<dbReference type="InterPro" id="IPR011990">
    <property type="entry name" value="TPR-like_helical_dom_sf"/>
</dbReference>
<dbReference type="InterPro" id="IPR002182">
    <property type="entry name" value="NB-ARC"/>
</dbReference>
<dbReference type="SUPFAM" id="SSF48452">
    <property type="entry name" value="TPR-like"/>
    <property type="match status" value="1"/>
</dbReference>
<dbReference type="PANTHER" id="PTHR35205">
    <property type="entry name" value="NB-ARC AND TPR DOMAIN PROTEIN"/>
    <property type="match status" value="1"/>
</dbReference>
<dbReference type="Pfam" id="PF00931">
    <property type="entry name" value="NB-ARC"/>
    <property type="match status" value="1"/>
</dbReference>
<dbReference type="EMBL" id="BMMV01000018">
    <property type="protein sequence ID" value="GGK11939.1"/>
    <property type="molecule type" value="Genomic_DNA"/>
</dbReference>
<dbReference type="SUPFAM" id="SSF52540">
    <property type="entry name" value="P-loop containing nucleoside triphosphate hydrolases"/>
    <property type="match status" value="1"/>
</dbReference>
<dbReference type="InterPro" id="IPR027417">
    <property type="entry name" value="P-loop_NTPase"/>
</dbReference>
<accession>A0ABQ2EHR0</accession>
<reference evidence="3" key="1">
    <citation type="journal article" date="2019" name="Int. J. Syst. Evol. Microbiol.">
        <title>The Global Catalogue of Microorganisms (GCM) 10K type strain sequencing project: providing services to taxonomists for standard genome sequencing and annotation.</title>
        <authorList>
            <consortium name="The Broad Institute Genomics Platform"/>
            <consortium name="The Broad Institute Genome Sequencing Center for Infectious Disease"/>
            <person name="Wu L."/>
            <person name="Ma J."/>
        </authorList>
    </citation>
    <scope>NUCLEOTIDE SEQUENCE [LARGE SCALE GENOMIC DNA]</scope>
    <source>
        <strain evidence="3">CGMCC 4.7275</strain>
    </source>
</reference>
<dbReference type="Gene3D" id="3.40.50.300">
    <property type="entry name" value="P-loop containing nucleotide triphosphate hydrolases"/>
    <property type="match status" value="1"/>
</dbReference>
<dbReference type="PANTHER" id="PTHR35205:SF1">
    <property type="entry name" value="ZU5 DOMAIN-CONTAINING PROTEIN"/>
    <property type="match status" value="1"/>
</dbReference>
<dbReference type="Gene3D" id="1.25.40.10">
    <property type="entry name" value="Tetratricopeptide repeat domain"/>
    <property type="match status" value="1"/>
</dbReference>
<gene>
    <name evidence="2" type="ORF">GCM10011583_50040</name>
</gene>
<feature type="domain" description="NB-ARC" evidence="1">
    <location>
        <begin position="261"/>
        <end position="419"/>
    </location>
</feature>
<keyword evidence="3" id="KW-1185">Reference proteome</keyword>
<proteinExistence type="predicted"/>
<sequence>MVDGGRVAAYGFQYQYLRTLEHLIGLVGQAEYAGVRVEGGPRSETATDKIDFDVVDHSGAVRLVTQVKSRVAGGSLGGTAALGILLDMIKGAPDPPAYSLLTNGRPDQKSSTLNRVLVSAADTQELREQLDELCREAPQRRSQIAALGDEELARLRRCRVEYDTRDDEEIREELRNTLRNIRNSARLGLGEKSAGLLVGYLLSEVFGRAADLSGERANFSVAELRRLALVDGETLARTVGSLDWGVVVGAIPRIPDVPRPQVVNQIMEAFPRTPDRGTRFVNLAGPSGIGKSSAAALYISACADQYDVIAWINCETASSLYSDFQRALQALVPSSGQGGKFSSPEDLQHEIQLTLGRFPGRWLIVLDNALSLREVEPWVPKTSRGDIILTTINSAAPAGSAHVVTVSTMEREQSIELLRRRLQLTEGESVLWRPATQRMAEELGDWPLALELGAGYLVGCGYGIENSDVYIDALRTRAISDHDSIPAGYPQTLAAALNMCIDKLEQRIKGGTDKTPDISAVATHLLIMSAFLGSHQIPAHLLLATALSNTEEEEHLGPLIVSPDIVRLGEVLRELFQFSLVKNDLPLPAPQEDKFTEATRTISVNSVTQEIIRMRVAGHPDLPSSIDRLVGHVERWLRTSSEFGMAERVQTIQSHAELLLTHAEAAHVRSERVALLCGNLAGPYQLLGDACRAERLLKRELEILHEVAPDNETLISQTRFMLAHMYLYSNCDSERPHIPGLETTYDEAVKHLEYVLYVSRGWVETYPKAAIKFAADIRAILRRGTIKLNGLTELNSLAEAFSDLESRLPESNYSRDLGLIVKAEERIREGRFGVAESHCREVLRNNPVGWPNAEARRLLTESLARQGKWAEARKEVNFWKTDPAAPSLFRESILDLIRNVGQACAEAIVAGDSRALPIMYELVSWPDLDSFLHLGSPGDQRVIELLRQICDDISSQQ</sequence>
<evidence type="ECO:0000259" key="1">
    <source>
        <dbReference type="Pfam" id="PF00931"/>
    </source>
</evidence>
<dbReference type="Proteomes" id="UP000660265">
    <property type="component" value="Unassembled WGS sequence"/>
</dbReference>
<protein>
    <recommendedName>
        <fullName evidence="1">NB-ARC domain-containing protein</fullName>
    </recommendedName>
</protein>
<evidence type="ECO:0000313" key="3">
    <source>
        <dbReference type="Proteomes" id="UP000660265"/>
    </source>
</evidence>
<organism evidence="2 3">
    <name type="scientific">Streptomyces camponoticapitis</name>
    <dbReference type="NCBI Taxonomy" id="1616125"/>
    <lineage>
        <taxon>Bacteria</taxon>
        <taxon>Bacillati</taxon>
        <taxon>Actinomycetota</taxon>
        <taxon>Actinomycetes</taxon>
        <taxon>Kitasatosporales</taxon>
        <taxon>Streptomycetaceae</taxon>
        <taxon>Streptomyces</taxon>
    </lineage>
</organism>
<evidence type="ECO:0000313" key="2">
    <source>
        <dbReference type="EMBL" id="GGK11939.1"/>
    </source>
</evidence>